<protein>
    <submittedName>
        <fullName evidence="2">Uncharacterized protein</fullName>
    </submittedName>
</protein>
<dbReference type="Proteomes" id="UP000334990">
    <property type="component" value="Unassembled WGS sequence"/>
</dbReference>
<keyword evidence="1" id="KW-0732">Signal</keyword>
<organism evidence="2 3">
    <name type="scientific">Acrocarpospora corrugata</name>
    <dbReference type="NCBI Taxonomy" id="35763"/>
    <lineage>
        <taxon>Bacteria</taxon>
        <taxon>Bacillati</taxon>
        <taxon>Actinomycetota</taxon>
        <taxon>Actinomycetes</taxon>
        <taxon>Streptosporangiales</taxon>
        <taxon>Streptosporangiaceae</taxon>
        <taxon>Acrocarpospora</taxon>
    </lineage>
</organism>
<evidence type="ECO:0000313" key="3">
    <source>
        <dbReference type="Proteomes" id="UP000334990"/>
    </source>
</evidence>
<proteinExistence type="predicted"/>
<gene>
    <name evidence="2" type="ORF">Acor_35770</name>
</gene>
<evidence type="ECO:0000313" key="2">
    <source>
        <dbReference type="EMBL" id="GES01513.1"/>
    </source>
</evidence>
<name>A0A5M3W2H3_9ACTN</name>
<feature type="chain" id="PRO_5024459251" evidence="1">
    <location>
        <begin position="31"/>
        <end position="191"/>
    </location>
</feature>
<keyword evidence="3" id="KW-1185">Reference proteome</keyword>
<dbReference type="RefSeq" id="WP_155337796.1">
    <property type="nucleotide sequence ID" value="NZ_BAAABN010000042.1"/>
</dbReference>
<reference evidence="2 3" key="1">
    <citation type="submission" date="2019-10" db="EMBL/GenBank/DDBJ databases">
        <title>Whole genome shotgun sequence of Acrocarpospora corrugata NBRC 13972.</title>
        <authorList>
            <person name="Ichikawa N."/>
            <person name="Kimura A."/>
            <person name="Kitahashi Y."/>
            <person name="Komaki H."/>
            <person name="Oguchi A."/>
        </authorList>
    </citation>
    <scope>NUCLEOTIDE SEQUENCE [LARGE SCALE GENOMIC DNA]</scope>
    <source>
        <strain evidence="2 3">NBRC 13972</strain>
    </source>
</reference>
<sequence length="191" mass="21976">MRFIKKFAVSAVAAAALIGGALLSPASANAAVPYFDGPWGSYFSSDAQAEASGFVSVEKHKVKKWYWSKKHVKIEKCHWKNHKKKCHDEWVWKKHWTFKWVDEFRFTVKGKLTNHGWDSHHKKFRCAWATFKVEPFFGPSYVKKFKNCGEDPKHFWFSGKNAEHISVVVSRGDHWAPKGFFGPAGTVYDHA</sequence>
<accession>A0A5M3W2H3</accession>
<feature type="signal peptide" evidence="1">
    <location>
        <begin position="1"/>
        <end position="30"/>
    </location>
</feature>
<dbReference type="AlphaFoldDB" id="A0A5M3W2H3"/>
<evidence type="ECO:0000256" key="1">
    <source>
        <dbReference type="SAM" id="SignalP"/>
    </source>
</evidence>
<dbReference type="OrthoDB" id="3529639at2"/>
<comment type="caution">
    <text evidence="2">The sequence shown here is derived from an EMBL/GenBank/DDBJ whole genome shotgun (WGS) entry which is preliminary data.</text>
</comment>
<dbReference type="EMBL" id="BLAD01000051">
    <property type="protein sequence ID" value="GES01513.1"/>
    <property type="molecule type" value="Genomic_DNA"/>
</dbReference>